<dbReference type="RefSeq" id="WP_344238074.1">
    <property type="nucleotide sequence ID" value="NZ_BAAAHH010000004.1"/>
</dbReference>
<evidence type="ECO:0000313" key="3">
    <source>
        <dbReference type="Proteomes" id="UP001500665"/>
    </source>
</evidence>
<protein>
    <recommendedName>
        <fullName evidence="4">Vegetative cell wall protein gp1</fullName>
    </recommendedName>
</protein>
<dbReference type="EMBL" id="BAAAHH010000004">
    <property type="protein sequence ID" value="GAA0942951.1"/>
    <property type="molecule type" value="Genomic_DNA"/>
</dbReference>
<name>A0ABP4B174_9ACTN</name>
<gene>
    <name evidence="2" type="ORF">GCM10009550_14530</name>
</gene>
<keyword evidence="3" id="KW-1185">Reference proteome</keyword>
<reference evidence="3" key="1">
    <citation type="journal article" date="2019" name="Int. J. Syst. Evol. Microbiol.">
        <title>The Global Catalogue of Microorganisms (GCM) 10K type strain sequencing project: providing services to taxonomists for standard genome sequencing and annotation.</title>
        <authorList>
            <consortium name="The Broad Institute Genomics Platform"/>
            <consortium name="The Broad Institute Genome Sequencing Center for Infectious Disease"/>
            <person name="Wu L."/>
            <person name="Ma J."/>
        </authorList>
    </citation>
    <scope>NUCLEOTIDE SEQUENCE [LARGE SCALE GENOMIC DNA]</scope>
    <source>
        <strain evidence="3">JCM 10696</strain>
    </source>
</reference>
<evidence type="ECO:0000256" key="1">
    <source>
        <dbReference type="SAM" id="Phobius"/>
    </source>
</evidence>
<feature type="transmembrane region" description="Helical" evidence="1">
    <location>
        <begin position="47"/>
        <end position="65"/>
    </location>
</feature>
<feature type="transmembrane region" description="Helical" evidence="1">
    <location>
        <begin position="12"/>
        <end position="35"/>
    </location>
</feature>
<feature type="transmembrane region" description="Helical" evidence="1">
    <location>
        <begin position="72"/>
        <end position="95"/>
    </location>
</feature>
<keyword evidence="1" id="KW-1133">Transmembrane helix</keyword>
<keyword evidence="1" id="KW-0812">Transmembrane</keyword>
<accession>A0ABP4B174</accession>
<proteinExistence type="predicted"/>
<evidence type="ECO:0000313" key="2">
    <source>
        <dbReference type="EMBL" id="GAA0942951.1"/>
    </source>
</evidence>
<keyword evidence="1" id="KW-0472">Membrane</keyword>
<organism evidence="2 3">
    <name type="scientific">Actinocorallia libanotica</name>
    <dbReference type="NCBI Taxonomy" id="46162"/>
    <lineage>
        <taxon>Bacteria</taxon>
        <taxon>Bacillati</taxon>
        <taxon>Actinomycetota</taxon>
        <taxon>Actinomycetes</taxon>
        <taxon>Streptosporangiales</taxon>
        <taxon>Thermomonosporaceae</taxon>
        <taxon>Actinocorallia</taxon>
    </lineage>
</organism>
<evidence type="ECO:0008006" key="4">
    <source>
        <dbReference type="Google" id="ProtNLM"/>
    </source>
</evidence>
<feature type="transmembrane region" description="Helical" evidence="1">
    <location>
        <begin position="230"/>
        <end position="254"/>
    </location>
</feature>
<comment type="caution">
    <text evidence="2">The sequence shown here is derived from an EMBL/GenBank/DDBJ whole genome shotgun (WGS) entry which is preliminary data.</text>
</comment>
<dbReference type="Proteomes" id="UP001500665">
    <property type="component" value="Unassembled WGS sequence"/>
</dbReference>
<sequence length="310" mass="33446">MNGFLGEFGKGLAGRLTTAVALPGLLFLGVAYYVFGLARWRPADGVLGLFAAHGSLLDLSGFARWSGRHLTVLAKAGTADVIVTVAVALLLVLAAGLGAQLAGWAVQRMWLGAVPFRAGLVRRRVRRWNALDAPIDDLVSPDSPAESTDEAEITRLTARRNAVSLAVPTQPTWIADRFAAVNTRVEQTYGLDLDFAWPHFLLIAEEQGRAEFLRSRDSFDRIARSAGWGVLYCLLGVLWYPALIAGALVLLLAWRTGRSAAGQLAGTIEAIVDLHLRDLAAALNLVSEEDTAPLTLRTGREITRILRKGS</sequence>